<gene>
    <name evidence="7" type="ORF">EV189_0885</name>
</gene>
<evidence type="ECO:0000256" key="3">
    <source>
        <dbReference type="ARBA" id="ARBA00022989"/>
    </source>
</evidence>
<evidence type="ECO:0000259" key="6">
    <source>
        <dbReference type="Pfam" id="PF06305"/>
    </source>
</evidence>
<accession>A0A4Q7NXK4</accession>
<keyword evidence="8" id="KW-1185">Reference proteome</keyword>
<keyword evidence="2 5" id="KW-0812">Transmembrane</keyword>
<protein>
    <submittedName>
        <fullName evidence="7">Putative integral membrane protein</fullName>
    </submittedName>
</protein>
<proteinExistence type="predicted"/>
<feature type="transmembrane region" description="Helical" evidence="5">
    <location>
        <begin position="44"/>
        <end position="69"/>
    </location>
</feature>
<feature type="domain" description="Lipopolysaccharide assembly protein A" evidence="6">
    <location>
        <begin position="34"/>
        <end position="83"/>
    </location>
</feature>
<dbReference type="GO" id="GO:0005886">
    <property type="term" value="C:plasma membrane"/>
    <property type="evidence" value="ECO:0007669"/>
    <property type="project" value="InterPro"/>
</dbReference>
<evidence type="ECO:0000256" key="2">
    <source>
        <dbReference type="ARBA" id="ARBA00022692"/>
    </source>
</evidence>
<keyword evidence="3 5" id="KW-1133">Transmembrane helix</keyword>
<keyword evidence="1" id="KW-1003">Cell membrane</keyword>
<evidence type="ECO:0000256" key="5">
    <source>
        <dbReference type="SAM" id="Phobius"/>
    </source>
</evidence>
<reference evidence="7 8" key="1">
    <citation type="submission" date="2019-02" db="EMBL/GenBank/DDBJ databases">
        <title>Genomic Encyclopedia of Type Strains, Phase IV (KMG-IV): sequencing the most valuable type-strain genomes for metagenomic binning, comparative biology and taxonomic classification.</title>
        <authorList>
            <person name="Goeker M."/>
        </authorList>
    </citation>
    <scope>NUCLEOTIDE SEQUENCE [LARGE SCALE GENOMIC DNA]</scope>
    <source>
        <strain evidence="7 8">DSM 45622</strain>
    </source>
</reference>
<evidence type="ECO:0000313" key="7">
    <source>
        <dbReference type="EMBL" id="RZS91638.1"/>
    </source>
</evidence>
<organism evidence="7 8">
    <name type="scientific">Motilibacter rhizosphaerae</name>
    <dbReference type="NCBI Taxonomy" id="598652"/>
    <lineage>
        <taxon>Bacteria</taxon>
        <taxon>Bacillati</taxon>
        <taxon>Actinomycetota</taxon>
        <taxon>Actinomycetes</taxon>
        <taxon>Motilibacterales</taxon>
        <taxon>Motilibacteraceae</taxon>
        <taxon>Motilibacter</taxon>
    </lineage>
</organism>
<dbReference type="InterPro" id="IPR010445">
    <property type="entry name" value="LapA_dom"/>
</dbReference>
<evidence type="ECO:0000313" key="8">
    <source>
        <dbReference type="Proteomes" id="UP000293638"/>
    </source>
</evidence>
<dbReference type="AlphaFoldDB" id="A0A4Q7NXK4"/>
<evidence type="ECO:0000256" key="4">
    <source>
        <dbReference type="ARBA" id="ARBA00023136"/>
    </source>
</evidence>
<comment type="caution">
    <text evidence="7">The sequence shown here is derived from an EMBL/GenBank/DDBJ whole genome shotgun (WGS) entry which is preliminary data.</text>
</comment>
<dbReference type="Proteomes" id="UP000293638">
    <property type="component" value="Unassembled WGS sequence"/>
</dbReference>
<evidence type="ECO:0000256" key="1">
    <source>
        <dbReference type="ARBA" id="ARBA00022475"/>
    </source>
</evidence>
<keyword evidence="4 5" id="KW-0472">Membrane</keyword>
<dbReference type="Pfam" id="PF06305">
    <property type="entry name" value="LapA_dom"/>
    <property type="match status" value="1"/>
</dbReference>
<name>A0A4Q7NXK4_9ACTN</name>
<dbReference type="EMBL" id="SGXD01000001">
    <property type="protein sequence ID" value="RZS91638.1"/>
    <property type="molecule type" value="Genomic_DNA"/>
</dbReference>
<sequence>MTRRLPSSWVGRTWTALLPTAVVVVVVLVFVLENSRHTRVNVLFWSAALPLGVALLGAAALGGLAVFLLGSVRIVQLRRLASRRSSR</sequence>
<feature type="transmembrane region" description="Helical" evidence="5">
    <location>
        <begin position="12"/>
        <end position="32"/>
    </location>
</feature>